<organism evidence="3 4">
    <name type="scientific">Lucilia cuprina</name>
    <name type="common">Green bottle fly</name>
    <name type="synonym">Australian sheep blowfly</name>
    <dbReference type="NCBI Taxonomy" id="7375"/>
    <lineage>
        <taxon>Eukaryota</taxon>
        <taxon>Metazoa</taxon>
        <taxon>Ecdysozoa</taxon>
        <taxon>Arthropoda</taxon>
        <taxon>Hexapoda</taxon>
        <taxon>Insecta</taxon>
        <taxon>Pterygota</taxon>
        <taxon>Neoptera</taxon>
        <taxon>Endopterygota</taxon>
        <taxon>Diptera</taxon>
        <taxon>Brachycera</taxon>
        <taxon>Muscomorpha</taxon>
        <taxon>Oestroidea</taxon>
        <taxon>Calliphoridae</taxon>
        <taxon>Luciliinae</taxon>
        <taxon>Lucilia</taxon>
    </lineage>
</organism>
<accession>A0A0L0C2C2</accession>
<name>A0A0L0C2C2_LUCCU</name>
<protein>
    <recommendedName>
        <fullName evidence="2">Protein TsetseEP domain-containing protein</fullName>
    </recommendedName>
</protein>
<keyword evidence="4" id="KW-1185">Reference proteome</keyword>
<dbReference type="AlphaFoldDB" id="A0A0L0C2C2"/>
<evidence type="ECO:0000256" key="1">
    <source>
        <dbReference type="SAM" id="SignalP"/>
    </source>
</evidence>
<evidence type="ECO:0000259" key="2">
    <source>
        <dbReference type="Pfam" id="PF05267"/>
    </source>
</evidence>
<feature type="domain" description="Protein TsetseEP" evidence="2">
    <location>
        <begin position="46"/>
        <end position="165"/>
    </location>
</feature>
<dbReference type="Proteomes" id="UP000037069">
    <property type="component" value="Unassembled WGS sequence"/>
</dbReference>
<dbReference type="EMBL" id="JRES01000987">
    <property type="protein sequence ID" value="KNC26396.1"/>
    <property type="molecule type" value="Genomic_DNA"/>
</dbReference>
<evidence type="ECO:0000313" key="3">
    <source>
        <dbReference type="EMBL" id="KNC26396.1"/>
    </source>
</evidence>
<reference evidence="3 4" key="1">
    <citation type="journal article" date="2015" name="Nat. Commun.">
        <title>Lucilia cuprina genome unlocks parasitic fly biology to underpin future interventions.</title>
        <authorList>
            <person name="Anstead C.A."/>
            <person name="Korhonen P.K."/>
            <person name="Young N.D."/>
            <person name="Hall R.S."/>
            <person name="Jex A.R."/>
            <person name="Murali S.C."/>
            <person name="Hughes D.S."/>
            <person name="Lee S.F."/>
            <person name="Perry T."/>
            <person name="Stroehlein A.J."/>
            <person name="Ansell B.R."/>
            <person name="Breugelmans B."/>
            <person name="Hofmann A."/>
            <person name="Qu J."/>
            <person name="Dugan S."/>
            <person name="Lee S.L."/>
            <person name="Chao H."/>
            <person name="Dinh H."/>
            <person name="Han Y."/>
            <person name="Doddapaneni H.V."/>
            <person name="Worley K.C."/>
            <person name="Muzny D.M."/>
            <person name="Ioannidis P."/>
            <person name="Waterhouse R.M."/>
            <person name="Zdobnov E.M."/>
            <person name="James P.J."/>
            <person name="Bagnall N.H."/>
            <person name="Kotze A.C."/>
            <person name="Gibbs R.A."/>
            <person name="Richards S."/>
            <person name="Batterham P."/>
            <person name="Gasser R.B."/>
        </authorList>
    </citation>
    <scope>NUCLEOTIDE SEQUENCE [LARGE SCALE GENOMIC DNA]</scope>
    <source>
        <strain evidence="3 4">LS</strain>
        <tissue evidence="3">Full body</tissue>
    </source>
</reference>
<comment type="caution">
    <text evidence="3">The sequence shown here is derived from an EMBL/GenBank/DDBJ whole genome shotgun (WGS) entry which is preliminary data.</text>
</comment>
<proteinExistence type="predicted"/>
<feature type="chain" id="PRO_5005535650" description="Protein TsetseEP domain-containing protein" evidence="1">
    <location>
        <begin position="23"/>
        <end position="187"/>
    </location>
</feature>
<sequence>MYLQKFNVLLITFYLNCYQVLSLDANNYNQILTQLTNSLANSDPSSSSCFKNHLATSKNISDKFEKSRETCTTVAKISYEKADKAYILQQRILQRMTQNSCNAIKKCKIKKRGSKSLDCYVLQGFESAKRFSKISMDANTCLNYLKKDYSNIEDEQESCNSKAQRVFEDETVEAGQALKKCLKGDKS</sequence>
<evidence type="ECO:0000313" key="4">
    <source>
        <dbReference type="Proteomes" id="UP000037069"/>
    </source>
</evidence>
<gene>
    <name evidence="3" type="ORF">FF38_03318</name>
</gene>
<dbReference type="OrthoDB" id="8054395at2759"/>
<keyword evidence="1" id="KW-0732">Signal</keyword>
<dbReference type="Pfam" id="PF05267">
    <property type="entry name" value="DUF725"/>
    <property type="match status" value="1"/>
</dbReference>
<feature type="signal peptide" evidence="1">
    <location>
        <begin position="1"/>
        <end position="22"/>
    </location>
</feature>
<dbReference type="InterPro" id="IPR007931">
    <property type="entry name" value="TsetseEP"/>
</dbReference>